<dbReference type="OrthoDB" id="676338at2"/>
<organism evidence="1 2">
    <name type="scientific">Polaribacter reichenbachii</name>
    <dbReference type="NCBI Taxonomy" id="996801"/>
    <lineage>
        <taxon>Bacteria</taxon>
        <taxon>Pseudomonadati</taxon>
        <taxon>Bacteroidota</taxon>
        <taxon>Flavobacteriia</taxon>
        <taxon>Flavobacteriales</taxon>
        <taxon>Flavobacteriaceae</taxon>
    </lineage>
</organism>
<keyword evidence="2" id="KW-1185">Reference proteome</keyword>
<accession>A0A1B8TW95</accession>
<dbReference type="Pfam" id="PF19897">
    <property type="entry name" value="DUF6370"/>
    <property type="match status" value="1"/>
</dbReference>
<dbReference type="AlphaFoldDB" id="A0A1B8TW95"/>
<name>A0A1B8TW95_9FLAO</name>
<sequence>MKKIFLLSIFMIAFACDNKKEIKQTAEISCGQCQFNLVGDGCDLAVRFNNKAYFVDGFGIDDFGDAHDKQTGFCEVIRFGEVKGYLKDDKFLASDIKLLK</sequence>
<reference evidence="2" key="1">
    <citation type="submission" date="2016-02" db="EMBL/GenBank/DDBJ databases">
        <title>Paenibacillus sp. LPB0068, isolated from Crassostrea gigas.</title>
        <authorList>
            <person name="Shin S.-K."/>
            <person name="Yi H."/>
        </authorList>
    </citation>
    <scope>NUCLEOTIDE SEQUENCE [LARGE SCALE GENOMIC DNA]</scope>
    <source>
        <strain evidence="2">KCTC 23969</strain>
    </source>
</reference>
<proteinExistence type="predicted"/>
<comment type="caution">
    <text evidence="1">The sequence shown here is derived from an EMBL/GenBank/DDBJ whole genome shotgun (WGS) entry which is preliminary data.</text>
</comment>
<dbReference type="InterPro" id="IPR045950">
    <property type="entry name" value="DUF6370"/>
</dbReference>
<dbReference type="KEGG" id="prn:BW723_03530"/>
<evidence type="ECO:0000313" key="2">
    <source>
        <dbReference type="Proteomes" id="UP000092612"/>
    </source>
</evidence>
<dbReference type="Proteomes" id="UP000092612">
    <property type="component" value="Unassembled WGS sequence"/>
</dbReference>
<gene>
    <name evidence="1" type="ORF">LPB301_12170</name>
</gene>
<dbReference type="EMBL" id="LSFL01000035">
    <property type="protein sequence ID" value="OBY64011.1"/>
    <property type="molecule type" value="Genomic_DNA"/>
</dbReference>
<protein>
    <submittedName>
        <fullName evidence="1">Uncharacterized protein</fullName>
    </submittedName>
</protein>
<dbReference type="PROSITE" id="PS51257">
    <property type="entry name" value="PROKAR_LIPOPROTEIN"/>
    <property type="match status" value="1"/>
</dbReference>
<evidence type="ECO:0000313" key="1">
    <source>
        <dbReference type="EMBL" id="OBY64011.1"/>
    </source>
</evidence>